<dbReference type="InterPro" id="IPR038461">
    <property type="entry name" value="Schlafen_AlbA_2_dom_sf"/>
</dbReference>
<dbReference type="GO" id="GO:0004386">
    <property type="term" value="F:helicase activity"/>
    <property type="evidence" value="ECO:0007669"/>
    <property type="project" value="UniProtKB-KW"/>
</dbReference>
<evidence type="ECO:0000259" key="1">
    <source>
        <dbReference type="Pfam" id="PF04326"/>
    </source>
</evidence>
<dbReference type="Pfam" id="PF04326">
    <property type="entry name" value="SLFN_AlbA_2"/>
    <property type="match status" value="1"/>
</dbReference>
<dbReference type="RefSeq" id="WP_052373966.1">
    <property type="nucleotide sequence ID" value="NZ_ASRX01000003.1"/>
</dbReference>
<dbReference type="PANTHER" id="PTHR30595">
    <property type="entry name" value="GLPR-RELATED TRANSCRIPTIONAL REPRESSOR"/>
    <property type="match status" value="1"/>
</dbReference>
<dbReference type="Gene3D" id="1.25.40.10">
    <property type="entry name" value="Tetratricopeptide repeat domain"/>
    <property type="match status" value="1"/>
</dbReference>
<comment type="caution">
    <text evidence="2">The sequence shown here is derived from an EMBL/GenBank/DDBJ whole genome shotgun (WGS) entry which is preliminary data.</text>
</comment>
<dbReference type="eggNOG" id="COG0457">
    <property type="taxonomic scope" value="Bacteria"/>
</dbReference>
<dbReference type="OrthoDB" id="9789524at2"/>
<dbReference type="EMBL" id="ASRX01000003">
    <property type="protein sequence ID" value="EYF08453.1"/>
    <property type="molecule type" value="Genomic_DNA"/>
</dbReference>
<dbReference type="InterPro" id="IPR007421">
    <property type="entry name" value="Schlafen_AlbA_2_dom"/>
</dbReference>
<dbReference type="SUPFAM" id="SSF48452">
    <property type="entry name" value="TPR-like"/>
    <property type="match status" value="1"/>
</dbReference>
<name>A0A017TGN5_9BACT</name>
<gene>
    <name evidence="2" type="ORF">CAP_3982</name>
</gene>
<dbReference type="Pfam" id="PF13749">
    <property type="entry name" value="HATPase_c_4"/>
    <property type="match status" value="1"/>
</dbReference>
<keyword evidence="2" id="KW-0347">Helicase</keyword>
<feature type="domain" description="Schlafen AlbA-2" evidence="1">
    <location>
        <begin position="19"/>
        <end position="149"/>
    </location>
</feature>
<dbReference type="AlphaFoldDB" id="A0A017TGN5"/>
<reference evidence="2 3" key="1">
    <citation type="submission" date="2013-05" db="EMBL/GenBank/DDBJ databases">
        <title>Genome assembly of Chondromyces apiculatus DSM 436.</title>
        <authorList>
            <person name="Sharma G."/>
            <person name="Khatri I."/>
            <person name="Kaur C."/>
            <person name="Mayilraj S."/>
            <person name="Subramanian S."/>
        </authorList>
    </citation>
    <scope>NUCLEOTIDE SEQUENCE [LARGE SCALE GENOMIC DNA]</scope>
    <source>
        <strain evidence="2 3">DSM 436</strain>
    </source>
</reference>
<accession>A0A017TGN5</accession>
<proteinExistence type="predicted"/>
<protein>
    <submittedName>
        <fullName evidence="2">ATP-dependent DNA helicase</fullName>
    </submittedName>
</protein>
<dbReference type="InterPro" id="IPR011990">
    <property type="entry name" value="TPR-like_helical_dom_sf"/>
</dbReference>
<dbReference type="Proteomes" id="UP000019678">
    <property type="component" value="Unassembled WGS sequence"/>
</dbReference>
<keyword evidence="2" id="KW-0378">Hydrolase</keyword>
<dbReference type="InterPro" id="IPR038475">
    <property type="entry name" value="RecG_C_sf"/>
</dbReference>
<evidence type="ECO:0000313" key="3">
    <source>
        <dbReference type="Proteomes" id="UP000019678"/>
    </source>
</evidence>
<keyword evidence="2" id="KW-0067">ATP-binding</keyword>
<organism evidence="2 3">
    <name type="scientific">Chondromyces apiculatus DSM 436</name>
    <dbReference type="NCBI Taxonomy" id="1192034"/>
    <lineage>
        <taxon>Bacteria</taxon>
        <taxon>Pseudomonadati</taxon>
        <taxon>Myxococcota</taxon>
        <taxon>Polyangia</taxon>
        <taxon>Polyangiales</taxon>
        <taxon>Polyangiaceae</taxon>
        <taxon>Chondromyces</taxon>
    </lineage>
</organism>
<keyword evidence="2" id="KW-0547">Nucleotide-binding</keyword>
<keyword evidence="3" id="KW-1185">Reference proteome</keyword>
<dbReference type="Gene3D" id="3.30.565.60">
    <property type="match status" value="1"/>
</dbReference>
<dbReference type="eggNOG" id="COG2865">
    <property type="taxonomic scope" value="Bacteria"/>
</dbReference>
<dbReference type="Gene3D" id="3.30.950.30">
    <property type="entry name" value="Schlafen, AAA domain"/>
    <property type="match status" value="1"/>
</dbReference>
<dbReference type="PANTHER" id="PTHR30595:SF6">
    <property type="entry name" value="SCHLAFEN ALBA-2 DOMAIN-CONTAINING PROTEIN"/>
    <property type="match status" value="1"/>
</dbReference>
<evidence type="ECO:0000313" key="2">
    <source>
        <dbReference type="EMBL" id="EYF08453.1"/>
    </source>
</evidence>
<sequence>MLSCLPINIDDLLHFRGVESARVEFKASWNEDHTLGQMLETICAFANDFYNVNGGYIVLGVEERDGVALLPPKGLNPEQLDRIQKTIQGNCQRLAPPYQPVLSPEVVDGKYILVIWAHASDTRPHQGPSWRQPSERAYFVRLGPETKKAEGQVRTDLIQMAAKVPFDVRLARSFTVDDLRFTLVREYLRDVRSRLLDGQDEAEIYRSMQLIARVNGHEAPRNVALLFFTDDPEEKGFRGARIEVVHFADDAGGSVLEERIFRGPLNRQIIDCLTYLRNLLVSQVEKHPDRAEASGWVSFPYEALEETIVNAVYHRSYEGMPEPTKVYLYPDRMEITSYPGPMPGLTLEHFRSGKRMPQVPARNRRIGEFLKELRLAEARSTGVPTVFRKMAENGSPEPVFEFDAERTYFAVTLPAHPEYVALNALREAALATAKGDRQGAIRRLTAARKAVPASGAVAAQLITELCREGDVDTAALVYRDFQGQPGKRLVARVVAALASGYLDAERPEEAAKILGGSAPAKHGQDAVELAVLARRAGSEQRAHQLFVDAGDIVLGDPRAAHEFAQTKFRLAGQLRKSRRGLDHEARRRLLQEAEALLRRVLQMNAPPTRHAWAWFDLGKVLRWLGAPEGEARRAFEEAIRLLPAEQKFQSELSRK</sequence>
<dbReference type="STRING" id="1192034.CAP_3982"/>